<dbReference type="InterPro" id="IPR002637">
    <property type="entry name" value="RdgB/HAM1"/>
</dbReference>
<dbReference type="Pfam" id="PF01725">
    <property type="entry name" value="Ham1p_like"/>
    <property type="match status" value="1"/>
</dbReference>
<sequence>MSRKIVLATGNKGKVAELSQLLTPLNIHIVPQSEFNVSEVAETGTTFVENAIIKARYAAKITGLPAIADDSGLAVDALGGAPGVYSARYAGSNATDSDNIDKLLHSLSGIAPVKRQARFLCVLVYMRSSEDPTPIICQGEWHGEITVERSGESGFGYDPVFWVAQKKCTSAQLTKEQKNALSHRGKALQQLLVKLSDNVEKAGE</sequence>
<dbReference type="HAMAP" id="MF_01405">
    <property type="entry name" value="Non_canon_purine_NTPase"/>
    <property type="match status" value="1"/>
</dbReference>
<feature type="binding site" evidence="7">
    <location>
        <begin position="9"/>
        <end position="14"/>
    </location>
    <ligand>
        <name>substrate</name>
    </ligand>
</feature>
<dbReference type="GO" id="GO:0036220">
    <property type="term" value="F:ITP diphosphatase activity"/>
    <property type="evidence" value="ECO:0007669"/>
    <property type="project" value="UniProtKB-EC"/>
</dbReference>
<evidence type="ECO:0000256" key="8">
    <source>
        <dbReference type="RuleBase" id="RU003781"/>
    </source>
</evidence>
<evidence type="ECO:0000256" key="2">
    <source>
        <dbReference type="ARBA" id="ARBA00022723"/>
    </source>
</evidence>
<organism evidence="9 10">
    <name type="scientific">Paraglaciecola mesophila</name>
    <dbReference type="NCBI Taxonomy" id="197222"/>
    <lineage>
        <taxon>Bacteria</taxon>
        <taxon>Pseudomonadati</taxon>
        <taxon>Pseudomonadota</taxon>
        <taxon>Gammaproteobacteria</taxon>
        <taxon>Alteromonadales</taxon>
        <taxon>Alteromonadaceae</taxon>
        <taxon>Paraglaciecola</taxon>
    </lineage>
</organism>
<proteinExistence type="inferred from homology"/>
<evidence type="ECO:0000256" key="5">
    <source>
        <dbReference type="ARBA" id="ARBA00022842"/>
    </source>
</evidence>
<dbReference type="Proteomes" id="UP001461163">
    <property type="component" value="Unassembled WGS sequence"/>
</dbReference>
<dbReference type="EMBL" id="JBBMQS010000003">
    <property type="protein sequence ID" value="MEM5496939.1"/>
    <property type="molecule type" value="Genomic_DNA"/>
</dbReference>
<evidence type="ECO:0000256" key="7">
    <source>
        <dbReference type="HAMAP-Rule" id="MF_01405"/>
    </source>
</evidence>
<name>A0ABU9SST2_9ALTE</name>
<dbReference type="SUPFAM" id="SSF52972">
    <property type="entry name" value="ITPase-like"/>
    <property type="match status" value="1"/>
</dbReference>
<feature type="active site" description="Proton acceptor" evidence="7">
    <location>
        <position position="70"/>
    </location>
</feature>
<feature type="binding site" evidence="7">
    <location>
        <begin position="183"/>
        <end position="184"/>
    </location>
    <ligand>
        <name>substrate</name>
    </ligand>
</feature>
<feature type="binding site" evidence="7">
    <location>
        <position position="178"/>
    </location>
    <ligand>
        <name>substrate</name>
    </ligand>
</feature>
<comment type="catalytic activity">
    <reaction evidence="7">
        <text>dITP + H2O = dIMP + diphosphate + H(+)</text>
        <dbReference type="Rhea" id="RHEA:28342"/>
        <dbReference type="ChEBI" id="CHEBI:15377"/>
        <dbReference type="ChEBI" id="CHEBI:15378"/>
        <dbReference type="ChEBI" id="CHEBI:33019"/>
        <dbReference type="ChEBI" id="CHEBI:61194"/>
        <dbReference type="ChEBI" id="CHEBI:61382"/>
        <dbReference type="EC" id="3.6.1.66"/>
    </reaction>
</comment>
<dbReference type="NCBIfam" id="NF011397">
    <property type="entry name" value="PRK14822.1"/>
    <property type="match status" value="1"/>
</dbReference>
<comment type="cofactor">
    <cofactor evidence="7">
        <name>Mg(2+)</name>
        <dbReference type="ChEBI" id="CHEBI:18420"/>
    </cofactor>
    <text evidence="7">Binds 1 Mg(2+) ion per subunit.</text>
</comment>
<comment type="caution">
    <text evidence="9">The sequence shown here is derived from an EMBL/GenBank/DDBJ whole genome shotgun (WGS) entry which is preliminary data.</text>
</comment>
<keyword evidence="5 7" id="KW-0460">Magnesium</keyword>
<keyword evidence="2 7" id="KW-0479">Metal-binding</keyword>
<keyword evidence="3 7" id="KW-0547">Nucleotide-binding</keyword>
<evidence type="ECO:0000256" key="6">
    <source>
        <dbReference type="ARBA" id="ARBA00023080"/>
    </source>
</evidence>
<evidence type="ECO:0000256" key="3">
    <source>
        <dbReference type="ARBA" id="ARBA00022741"/>
    </source>
</evidence>
<protein>
    <recommendedName>
        <fullName evidence="7">dITP/XTP pyrophosphatase</fullName>
        <ecNumber evidence="7">3.6.1.66</ecNumber>
    </recommendedName>
    <alternativeName>
        <fullName evidence="7">Non-canonical purine NTP pyrophosphatase</fullName>
    </alternativeName>
    <alternativeName>
        <fullName evidence="7">Non-standard purine NTP pyrophosphatase</fullName>
    </alternativeName>
    <alternativeName>
        <fullName evidence="7">Nucleoside-triphosphate diphosphatase</fullName>
    </alternativeName>
    <alternativeName>
        <fullName evidence="7">Nucleoside-triphosphate pyrophosphatase</fullName>
        <shortName evidence="7">NTPase</shortName>
    </alternativeName>
</protein>
<comment type="catalytic activity">
    <reaction evidence="7">
        <text>ITP + H2O = IMP + diphosphate + H(+)</text>
        <dbReference type="Rhea" id="RHEA:29399"/>
        <dbReference type="ChEBI" id="CHEBI:15377"/>
        <dbReference type="ChEBI" id="CHEBI:15378"/>
        <dbReference type="ChEBI" id="CHEBI:33019"/>
        <dbReference type="ChEBI" id="CHEBI:58053"/>
        <dbReference type="ChEBI" id="CHEBI:61402"/>
        <dbReference type="EC" id="3.6.1.66"/>
    </reaction>
</comment>
<feature type="binding site" evidence="7">
    <location>
        <begin position="155"/>
        <end position="158"/>
    </location>
    <ligand>
        <name>substrate</name>
    </ligand>
</feature>
<comment type="similarity">
    <text evidence="1 7 8">Belongs to the HAM1 NTPase family.</text>
</comment>
<dbReference type="CDD" id="cd00515">
    <property type="entry name" value="HAM1"/>
    <property type="match status" value="1"/>
</dbReference>
<dbReference type="PANTHER" id="PTHR11067:SF9">
    <property type="entry name" value="INOSINE TRIPHOSPHATE PYROPHOSPHATASE"/>
    <property type="match status" value="1"/>
</dbReference>
<reference evidence="9 10" key="1">
    <citation type="submission" date="2024-03" db="EMBL/GenBank/DDBJ databases">
        <title>Community enrichment and isolation of bacterial strains for fucoidan degradation.</title>
        <authorList>
            <person name="Sichert A."/>
        </authorList>
    </citation>
    <scope>NUCLEOTIDE SEQUENCE [LARGE SCALE GENOMIC DNA]</scope>
    <source>
        <strain evidence="9 10">AS12</strain>
    </source>
</reference>
<dbReference type="PANTHER" id="PTHR11067">
    <property type="entry name" value="INOSINE TRIPHOSPHATE PYROPHOSPHATASE/HAM1 PROTEIN"/>
    <property type="match status" value="1"/>
</dbReference>
<dbReference type="NCBIfam" id="TIGR00042">
    <property type="entry name" value="RdgB/HAM1 family non-canonical purine NTP pyrophosphatase"/>
    <property type="match status" value="1"/>
</dbReference>
<keyword evidence="6 7" id="KW-0546">Nucleotide metabolism</keyword>
<comment type="subunit">
    <text evidence="7">Homodimer.</text>
</comment>
<evidence type="ECO:0000313" key="9">
    <source>
        <dbReference type="EMBL" id="MEM5496939.1"/>
    </source>
</evidence>
<dbReference type="Gene3D" id="3.90.950.10">
    <property type="match status" value="1"/>
</dbReference>
<keyword evidence="10" id="KW-1185">Reference proteome</keyword>
<evidence type="ECO:0000256" key="4">
    <source>
        <dbReference type="ARBA" id="ARBA00022801"/>
    </source>
</evidence>
<feature type="binding site" evidence="7">
    <location>
        <position position="70"/>
    </location>
    <ligand>
        <name>Mg(2+)</name>
        <dbReference type="ChEBI" id="CHEBI:18420"/>
    </ligand>
</feature>
<evidence type="ECO:0000313" key="10">
    <source>
        <dbReference type="Proteomes" id="UP001461163"/>
    </source>
</evidence>
<evidence type="ECO:0000256" key="1">
    <source>
        <dbReference type="ARBA" id="ARBA00008023"/>
    </source>
</evidence>
<feature type="binding site" evidence="7">
    <location>
        <position position="71"/>
    </location>
    <ligand>
        <name>substrate</name>
    </ligand>
</feature>
<keyword evidence="4 7" id="KW-0378">Hydrolase</keyword>
<comment type="function">
    <text evidence="7">Pyrophosphatase that catalyzes the hydrolysis of nucleoside triphosphates to their monophosphate derivatives, with a high preference for the non-canonical purine nucleotides XTP (xanthosine triphosphate), dITP (deoxyinosine triphosphate) and ITP. Seems to function as a house-cleaning enzyme that removes non-canonical purine nucleotides from the nucleotide pool, thus preventing their incorporation into DNA/RNA and avoiding chromosomal lesions.</text>
</comment>
<accession>A0ABU9SST2</accession>
<comment type="catalytic activity">
    <reaction evidence="7">
        <text>XTP + H2O = XMP + diphosphate + H(+)</text>
        <dbReference type="Rhea" id="RHEA:28610"/>
        <dbReference type="ChEBI" id="CHEBI:15377"/>
        <dbReference type="ChEBI" id="CHEBI:15378"/>
        <dbReference type="ChEBI" id="CHEBI:33019"/>
        <dbReference type="ChEBI" id="CHEBI:57464"/>
        <dbReference type="ChEBI" id="CHEBI:61314"/>
        <dbReference type="EC" id="3.6.1.66"/>
    </reaction>
</comment>
<dbReference type="InterPro" id="IPR029001">
    <property type="entry name" value="ITPase-like_fam"/>
</dbReference>
<comment type="caution">
    <text evidence="7">Lacks conserved residue(s) required for the propagation of feature annotation.</text>
</comment>
<dbReference type="InterPro" id="IPR020922">
    <property type="entry name" value="dITP/XTP_pyrophosphatase"/>
</dbReference>
<dbReference type="EC" id="3.6.1.66" evidence="7"/>
<dbReference type="RefSeq" id="WP_342881190.1">
    <property type="nucleotide sequence ID" value="NZ_JBBMQS010000003.1"/>
</dbReference>
<gene>
    <name evidence="9" type="ORF">WNY77_05990</name>
</gene>